<protein>
    <recommendedName>
        <fullName evidence="2">histidine kinase</fullName>
        <ecNumber evidence="2">2.7.13.3</ecNumber>
    </recommendedName>
</protein>
<evidence type="ECO:0000256" key="9">
    <source>
        <dbReference type="SAM" id="Phobius"/>
    </source>
</evidence>
<dbReference type="PANTHER" id="PTHR24421:SF10">
    <property type="entry name" value="NITRATE_NITRITE SENSOR PROTEIN NARQ"/>
    <property type="match status" value="1"/>
</dbReference>
<keyword evidence="6 11" id="KW-0418">Kinase</keyword>
<keyword evidence="9" id="KW-0812">Transmembrane</keyword>
<dbReference type="PATRIC" id="fig|1126833.4.peg.498"/>
<evidence type="ECO:0000313" key="11">
    <source>
        <dbReference type="EMBL" id="AJY73670.1"/>
    </source>
</evidence>
<evidence type="ECO:0000259" key="10">
    <source>
        <dbReference type="Pfam" id="PF07730"/>
    </source>
</evidence>
<dbReference type="RefSeq" id="WP_045669105.1">
    <property type="nucleotide sequence ID" value="NZ_CP011058.1"/>
</dbReference>
<dbReference type="EMBL" id="CP011058">
    <property type="protein sequence ID" value="AJY73670.1"/>
    <property type="molecule type" value="Genomic_DNA"/>
</dbReference>
<name>A0A0D5NEW2_9BACL</name>
<dbReference type="HOGENOM" id="CLU_000445_20_6_9"/>
<keyword evidence="7" id="KW-0067">ATP-binding</keyword>
<dbReference type="GO" id="GO:0016020">
    <property type="term" value="C:membrane"/>
    <property type="evidence" value="ECO:0007669"/>
    <property type="project" value="InterPro"/>
</dbReference>
<dbReference type="Gene3D" id="3.30.565.10">
    <property type="entry name" value="Histidine kinase-like ATPase, C-terminal domain"/>
    <property type="match status" value="1"/>
</dbReference>
<feature type="domain" description="Signal transduction histidine kinase subgroup 3 dimerisation and phosphoacceptor" evidence="10">
    <location>
        <begin position="80"/>
        <end position="142"/>
    </location>
</feature>
<dbReference type="STRING" id="1126833.VN24_02275"/>
<sequence>MTDITIKRLILWTPTAAVGLWEYVRHTLLLPYLSMTLGNLLTPLIVFFVSVTLLRKLFSMFEETQKQLRREQAVKAALEEREQLARELHDGISQSLFLLSVKLDRLERMGDAERIRNQTAQMRQTVRHIYDDVRQSIAGLRAVPAPADVSWMQSLRALADELEEGGIQAEIDWRLPESSLSPKEKVDLLAIMREAVMNVRKHSGAERAVIGCEPAEGGGFSCRVADDGAGMPDGSGQRSGCFGIRMMTDRARSMGWTLTASRLTVAPGGTEVKICRLAREDGQTLRKEAESK</sequence>
<feature type="transmembrane region" description="Helical" evidence="9">
    <location>
        <begin position="29"/>
        <end position="54"/>
    </location>
</feature>
<comment type="catalytic activity">
    <reaction evidence="1">
        <text>ATP + protein L-histidine = ADP + protein N-phospho-L-histidine.</text>
        <dbReference type="EC" id="2.7.13.3"/>
    </reaction>
</comment>
<dbReference type="OrthoDB" id="773385at2"/>
<gene>
    <name evidence="11" type="ORF">VN24_02275</name>
</gene>
<keyword evidence="9" id="KW-0472">Membrane</keyword>
<dbReference type="InterPro" id="IPR011712">
    <property type="entry name" value="Sig_transdc_His_kin_sub3_dim/P"/>
</dbReference>
<dbReference type="CDD" id="cd16917">
    <property type="entry name" value="HATPase_UhpB-NarQ-NarX-like"/>
    <property type="match status" value="1"/>
</dbReference>
<keyword evidence="8" id="KW-0902">Two-component regulatory system</keyword>
<dbReference type="GO" id="GO:0046983">
    <property type="term" value="F:protein dimerization activity"/>
    <property type="evidence" value="ECO:0007669"/>
    <property type="project" value="InterPro"/>
</dbReference>
<dbReference type="Proteomes" id="UP000032633">
    <property type="component" value="Chromosome"/>
</dbReference>
<dbReference type="Gene3D" id="1.20.5.1930">
    <property type="match status" value="1"/>
</dbReference>
<keyword evidence="5" id="KW-0547">Nucleotide-binding</keyword>
<evidence type="ECO:0000256" key="3">
    <source>
        <dbReference type="ARBA" id="ARBA00022553"/>
    </source>
</evidence>
<dbReference type="KEGG" id="pbj:VN24_02275"/>
<evidence type="ECO:0000256" key="1">
    <source>
        <dbReference type="ARBA" id="ARBA00000085"/>
    </source>
</evidence>
<keyword evidence="3" id="KW-0597">Phosphoprotein</keyword>
<evidence type="ECO:0000256" key="2">
    <source>
        <dbReference type="ARBA" id="ARBA00012438"/>
    </source>
</evidence>
<evidence type="ECO:0000256" key="4">
    <source>
        <dbReference type="ARBA" id="ARBA00022679"/>
    </source>
</evidence>
<evidence type="ECO:0000256" key="6">
    <source>
        <dbReference type="ARBA" id="ARBA00022777"/>
    </source>
</evidence>
<dbReference type="GO" id="GO:0005524">
    <property type="term" value="F:ATP binding"/>
    <property type="evidence" value="ECO:0007669"/>
    <property type="project" value="UniProtKB-KW"/>
</dbReference>
<accession>A0A0D5NEW2</accession>
<reference evidence="11 12" key="1">
    <citation type="journal article" date="2015" name="J. Biotechnol.">
        <title>Complete genome sequence of Paenibacillus beijingensis 7188(T) (=DSM 24997(T)), a novel rhizobacterium from jujube garden soil.</title>
        <authorList>
            <person name="Kwak Y."/>
            <person name="Shin J.H."/>
        </authorList>
    </citation>
    <scope>NUCLEOTIDE SEQUENCE [LARGE SCALE GENOMIC DNA]</scope>
    <source>
        <strain evidence="11 12">DSM 24997</strain>
    </source>
</reference>
<keyword evidence="12" id="KW-1185">Reference proteome</keyword>
<dbReference type="SUPFAM" id="SSF55874">
    <property type="entry name" value="ATPase domain of HSP90 chaperone/DNA topoisomerase II/histidine kinase"/>
    <property type="match status" value="1"/>
</dbReference>
<dbReference type="Pfam" id="PF07730">
    <property type="entry name" value="HisKA_3"/>
    <property type="match status" value="1"/>
</dbReference>
<proteinExistence type="predicted"/>
<keyword evidence="4" id="KW-0808">Transferase</keyword>
<evidence type="ECO:0000313" key="12">
    <source>
        <dbReference type="Proteomes" id="UP000032633"/>
    </source>
</evidence>
<dbReference type="InterPro" id="IPR036890">
    <property type="entry name" value="HATPase_C_sf"/>
</dbReference>
<dbReference type="GO" id="GO:0000155">
    <property type="term" value="F:phosphorelay sensor kinase activity"/>
    <property type="evidence" value="ECO:0007669"/>
    <property type="project" value="InterPro"/>
</dbReference>
<dbReference type="InterPro" id="IPR050482">
    <property type="entry name" value="Sensor_HK_TwoCompSys"/>
</dbReference>
<organism evidence="11 12">
    <name type="scientific">Paenibacillus beijingensis</name>
    <dbReference type="NCBI Taxonomy" id="1126833"/>
    <lineage>
        <taxon>Bacteria</taxon>
        <taxon>Bacillati</taxon>
        <taxon>Bacillota</taxon>
        <taxon>Bacilli</taxon>
        <taxon>Bacillales</taxon>
        <taxon>Paenibacillaceae</taxon>
        <taxon>Paenibacillus</taxon>
    </lineage>
</organism>
<evidence type="ECO:0000256" key="5">
    <source>
        <dbReference type="ARBA" id="ARBA00022741"/>
    </source>
</evidence>
<evidence type="ECO:0000256" key="8">
    <source>
        <dbReference type="ARBA" id="ARBA00023012"/>
    </source>
</evidence>
<evidence type="ECO:0000256" key="7">
    <source>
        <dbReference type="ARBA" id="ARBA00022840"/>
    </source>
</evidence>
<dbReference type="AlphaFoldDB" id="A0A0D5NEW2"/>
<dbReference type="PANTHER" id="PTHR24421">
    <property type="entry name" value="NITRATE/NITRITE SENSOR PROTEIN NARX-RELATED"/>
    <property type="match status" value="1"/>
</dbReference>
<keyword evidence="9" id="KW-1133">Transmembrane helix</keyword>
<reference evidence="12" key="2">
    <citation type="submission" date="2015-03" db="EMBL/GenBank/DDBJ databases">
        <title>Genome sequence of Paenibacillus beijingensis strain DSM 24997T.</title>
        <authorList>
            <person name="Kwak Y."/>
            <person name="Shin J.-H."/>
        </authorList>
    </citation>
    <scope>NUCLEOTIDE SEQUENCE [LARGE SCALE GENOMIC DNA]</scope>
    <source>
        <strain evidence="12">DSM 24997</strain>
    </source>
</reference>
<dbReference type="EC" id="2.7.13.3" evidence="2"/>